<evidence type="ECO:0000313" key="3">
    <source>
        <dbReference type="Proteomes" id="UP000824469"/>
    </source>
</evidence>
<dbReference type="InterPro" id="IPR036291">
    <property type="entry name" value="NAD(P)-bd_dom_sf"/>
</dbReference>
<dbReference type="EMBL" id="JAHRHJ020000003">
    <property type="protein sequence ID" value="KAH9321692.1"/>
    <property type="molecule type" value="Genomic_DNA"/>
</dbReference>
<dbReference type="PANTHER" id="PTHR48476">
    <property type="entry name" value="SHORT-CHAIN DEHYDROGENASE TIC 32, CHLOROPLASTIC-LIKE"/>
    <property type="match status" value="1"/>
</dbReference>
<dbReference type="AlphaFoldDB" id="A0AA38GGR5"/>
<gene>
    <name evidence="2" type="ORF">KI387_016331</name>
</gene>
<dbReference type="PANTHER" id="PTHR48476:SF1">
    <property type="entry name" value="SHORT-CHAIN DEHYDROGENASE TIC 32, CHLOROPLASTIC-LIKE"/>
    <property type="match status" value="1"/>
</dbReference>
<dbReference type="SUPFAM" id="SSF51735">
    <property type="entry name" value="NAD(P)-binding Rossmann-fold domains"/>
    <property type="match status" value="1"/>
</dbReference>
<dbReference type="Pfam" id="PF00106">
    <property type="entry name" value="adh_short"/>
    <property type="match status" value="1"/>
</dbReference>
<name>A0AA38GGR5_TAXCH</name>
<evidence type="ECO:0000256" key="1">
    <source>
        <dbReference type="RuleBase" id="RU000363"/>
    </source>
</evidence>
<proteinExistence type="inferred from homology"/>
<dbReference type="InterPro" id="IPR002347">
    <property type="entry name" value="SDR_fam"/>
</dbReference>
<dbReference type="Gene3D" id="3.40.50.720">
    <property type="entry name" value="NAD(P)-binding Rossmann-like Domain"/>
    <property type="match status" value="1"/>
</dbReference>
<organism evidence="2 3">
    <name type="scientific">Taxus chinensis</name>
    <name type="common">Chinese yew</name>
    <name type="synonym">Taxus wallichiana var. chinensis</name>
    <dbReference type="NCBI Taxonomy" id="29808"/>
    <lineage>
        <taxon>Eukaryota</taxon>
        <taxon>Viridiplantae</taxon>
        <taxon>Streptophyta</taxon>
        <taxon>Embryophyta</taxon>
        <taxon>Tracheophyta</taxon>
        <taxon>Spermatophyta</taxon>
        <taxon>Pinopsida</taxon>
        <taxon>Pinidae</taxon>
        <taxon>Conifers II</taxon>
        <taxon>Cupressales</taxon>
        <taxon>Taxaceae</taxon>
        <taxon>Taxus</taxon>
    </lineage>
</organism>
<dbReference type="CDD" id="cd05327">
    <property type="entry name" value="retinol-DH_like_SDR_c_like"/>
    <property type="match status" value="1"/>
</dbReference>
<evidence type="ECO:0000313" key="2">
    <source>
        <dbReference type="EMBL" id="KAH9321692.1"/>
    </source>
</evidence>
<dbReference type="Proteomes" id="UP000824469">
    <property type="component" value="Unassembled WGS sequence"/>
</dbReference>
<comment type="similarity">
    <text evidence="1">Belongs to the short-chain dehydrogenases/reductases (SDR) family.</text>
</comment>
<feature type="non-terminal residue" evidence="2">
    <location>
        <position position="313"/>
    </location>
</feature>
<dbReference type="OMA" id="NEVIFMM"/>
<keyword evidence="3" id="KW-1185">Reference proteome</keyword>
<dbReference type="InterPro" id="IPR055280">
    <property type="entry name" value="TIC32"/>
</dbReference>
<reference evidence="2 3" key="1">
    <citation type="journal article" date="2021" name="Nat. Plants">
        <title>The Taxus genome provides insights into paclitaxel biosynthesis.</title>
        <authorList>
            <person name="Xiong X."/>
            <person name="Gou J."/>
            <person name="Liao Q."/>
            <person name="Li Y."/>
            <person name="Zhou Q."/>
            <person name="Bi G."/>
            <person name="Li C."/>
            <person name="Du R."/>
            <person name="Wang X."/>
            <person name="Sun T."/>
            <person name="Guo L."/>
            <person name="Liang H."/>
            <person name="Lu P."/>
            <person name="Wu Y."/>
            <person name="Zhang Z."/>
            <person name="Ro D.K."/>
            <person name="Shang Y."/>
            <person name="Huang S."/>
            <person name="Yan J."/>
        </authorList>
    </citation>
    <scope>NUCLEOTIDE SEQUENCE [LARGE SCALE GENOMIC DNA]</scope>
    <source>
        <strain evidence="2">Ta-2019</strain>
    </source>
</reference>
<dbReference type="PRINTS" id="PR00081">
    <property type="entry name" value="GDHRDH"/>
</dbReference>
<evidence type="ECO:0008006" key="4">
    <source>
        <dbReference type="Google" id="ProtNLM"/>
    </source>
</evidence>
<accession>A0AA38GGR5</accession>
<comment type="caution">
    <text evidence="2">The sequence shown here is derived from an EMBL/GenBank/DDBJ whole genome shotgun (WGS) entry which is preliminary data.</text>
</comment>
<protein>
    <recommendedName>
        <fullName evidence="4">Short-chain dehydrogenase TIC 32, chloroplastic</fullName>
    </recommendedName>
</protein>
<dbReference type="PRINTS" id="PR00080">
    <property type="entry name" value="SDRFAMILY"/>
</dbReference>
<sequence>KPGPSGFSSSSTAEDVTKGIDATGLTAIVTGGTSGIGTETVRVLALRGAQVFMPARNLENGNRVKEALLKENPAAKVDVMELDVGSLKSVYKFAASFKSLNQPLNILINNAGIMACPFQLSEDGIELQFATNHLGHFLLTNLLLDKLKATAKETGIQGRIINVSSAAHKRAPPEGIRFDKINDKSSYIPFQAYGQSKLANILHANELAGRLEDEKADVTANSLHPGIIPTNIIRHIKMLAFPVALLKFLIKSIPQGAATTCYLALHPDVKGANGKYFSDCEEAKLTPNATNPALARQLWDFSERLVSQVKISD</sequence>